<evidence type="ECO:0000313" key="3">
    <source>
        <dbReference type="Proteomes" id="UP000675880"/>
    </source>
</evidence>
<dbReference type="EMBL" id="CAJNBJ010000001">
    <property type="protein sequence ID" value="CAE6696987.1"/>
    <property type="molecule type" value="Genomic_DNA"/>
</dbReference>
<feature type="region of interest" description="Disordered" evidence="1">
    <location>
        <begin position="31"/>
        <end position="56"/>
    </location>
</feature>
<dbReference type="Proteomes" id="UP000675880">
    <property type="component" value="Unassembled WGS sequence"/>
</dbReference>
<reference evidence="2 3" key="1">
    <citation type="submission" date="2021-02" db="EMBL/GenBank/DDBJ databases">
        <authorList>
            <person name="Han P."/>
        </authorList>
    </citation>
    <scope>NUCLEOTIDE SEQUENCE [LARGE SCALE GENOMIC DNA]</scope>
    <source>
        <strain evidence="2">Candidatus Nitrospira sp. ZN2</strain>
    </source>
</reference>
<evidence type="ECO:0000256" key="1">
    <source>
        <dbReference type="SAM" id="MobiDB-lite"/>
    </source>
</evidence>
<comment type="caution">
    <text evidence="2">The sequence shown here is derived from an EMBL/GenBank/DDBJ whole genome shotgun (WGS) entry which is preliminary data.</text>
</comment>
<feature type="compositionally biased region" description="Basic and acidic residues" evidence="1">
    <location>
        <begin position="44"/>
        <end position="56"/>
    </location>
</feature>
<sequence>MSHILHPGQDAGGVLRHNLLKPMSTFLNGLPSPALHGAQRRQNGRKEPLSDFRREPHRLAPARICVARRHDCTKRKAPHRQQT</sequence>
<protein>
    <submittedName>
        <fullName evidence="2">Uncharacterized protein</fullName>
    </submittedName>
</protein>
<proteinExistence type="predicted"/>
<accession>A0ABM8QH54</accession>
<gene>
    <name evidence="2" type="ORF">NSPZN2_10507</name>
</gene>
<keyword evidence="3" id="KW-1185">Reference proteome</keyword>
<organism evidence="2 3">
    <name type="scientific">Nitrospira defluvii</name>
    <dbReference type="NCBI Taxonomy" id="330214"/>
    <lineage>
        <taxon>Bacteria</taxon>
        <taxon>Pseudomonadati</taxon>
        <taxon>Nitrospirota</taxon>
        <taxon>Nitrospiria</taxon>
        <taxon>Nitrospirales</taxon>
        <taxon>Nitrospiraceae</taxon>
        <taxon>Nitrospira</taxon>
    </lineage>
</organism>
<name>A0ABM8QH54_9BACT</name>
<evidence type="ECO:0000313" key="2">
    <source>
        <dbReference type="EMBL" id="CAE6696987.1"/>
    </source>
</evidence>